<accession>A0A0F6RDL1</accession>
<protein>
    <submittedName>
        <fullName evidence="1">Uncharacterized protein</fullName>
    </submittedName>
</protein>
<keyword evidence="2" id="KW-1185">Reference proteome</keyword>
<evidence type="ECO:0000313" key="1">
    <source>
        <dbReference type="EMBL" id="AKE53046.1"/>
    </source>
</evidence>
<sequence>MNLLKHQEELFFSLRMAVKRHSTREIIYKSEWLGYLPYGLYHWVEVDGEEIKPSSPDSLHDDLSLLVKAGALKVVKEVQINDEDNHIYYELEAE</sequence>
<dbReference type="KEGG" id="kge:TQ33_2117"/>
<reference evidence="1 2" key="1">
    <citation type="submission" date="2015-02" db="EMBL/GenBank/DDBJ databases">
        <title>Complete genome sequence of Kangiella geojedonensis strain YCS-5T.</title>
        <authorList>
            <person name="Kim K.M."/>
        </authorList>
    </citation>
    <scope>NUCLEOTIDE SEQUENCE [LARGE SCALE GENOMIC DNA]</scope>
    <source>
        <strain evidence="1 2">YCS-5</strain>
    </source>
</reference>
<dbReference type="HOGENOM" id="CLU_2382275_0_0_6"/>
<organism evidence="1 2">
    <name type="scientific">Kangiella geojedonensis</name>
    <dbReference type="NCBI Taxonomy" id="914150"/>
    <lineage>
        <taxon>Bacteria</taxon>
        <taxon>Pseudomonadati</taxon>
        <taxon>Pseudomonadota</taxon>
        <taxon>Gammaproteobacteria</taxon>
        <taxon>Kangiellales</taxon>
        <taxon>Kangiellaceae</taxon>
        <taxon>Kangiella</taxon>
    </lineage>
</organism>
<dbReference type="EMBL" id="CP010975">
    <property type="protein sequence ID" value="AKE53046.1"/>
    <property type="molecule type" value="Genomic_DNA"/>
</dbReference>
<gene>
    <name evidence="1" type="ORF">TQ33_2117</name>
</gene>
<evidence type="ECO:0000313" key="2">
    <source>
        <dbReference type="Proteomes" id="UP000034071"/>
    </source>
</evidence>
<proteinExistence type="predicted"/>
<dbReference type="AlphaFoldDB" id="A0A0F6RDL1"/>
<dbReference type="Proteomes" id="UP000034071">
    <property type="component" value="Chromosome"/>
</dbReference>
<name>A0A0F6RDL1_9GAMM</name>